<dbReference type="Proteomes" id="UP000092967">
    <property type="component" value="Chromosome"/>
</dbReference>
<dbReference type="InterPro" id="IPR008670">
    <property type="entry name" value="CoA_reduct_LuxC"/>
</dbReference>
<dbReference type="RefSeq" id="WP_068825214.1">
    <property type="nucleotide sequence ID" value="NZ_CP014224.1"/>
</dbReference>
<name>A0A1B1Y4T7_9FLAO</name>
<dbReference type="EMBL" id="CP014224">
    <property type="protein sequence ID" value="ANW95763.1"/>
    <property type="molecule type" value="Genomic_DNA"/>
</dbReference>
<dbReference type="SUPFAM" id="SSF53720">
    <property type="entry name" value="ALDH-like"/>
    <property type="match status" value="1"/>
</dbReference>
<dbReference type="KEGG" id="wfu:AXE80_05480"/>
<dbReference type="InterPro" id="IPR016161">
    <property type="entry name" value="Ald_DH/histidinol_DH"/>
</dbReference>
<sequence>MSLDKRKQAFITLGHFLSQFTTSGIVKKEDVPFNDLFFDAFSMQIKRAEEYNSWFTQNNVLFAMESWAKTLSPKNIDQWLQDYSIPDHTDKTIAVIMAGNIPLVGFHDFLCVAICGNKVLAKLSSNDKYFIPLIAKYLEHVEPSFKGTFTFTEEKLQNYDAVIATGSNNTARYFDYYFGKHPHIIRKSRNSVAVLDGNETHEQLEALSDDIFRYYGLGCRNVSKIFVPKNYDFDKLFKAVYKHRDIVKYTKYANNYDYNKAVYLMSLFDIKENGFLMLKEDQSYASPIASLFYEYYHDLDSLKTKLKEESDKIQCITSELNIKDSVKFGQTQVPKLWNYADNVDTVKFLITL</sequence>
<dbReference type="GO" id="GO:0008218">
    <property type="term" value="P:bioluminescence"/>
    <property type="evidence" value="ECO:0007669"/>
    <property type="project" value="InterPro"/>
</dbReference>
<protein>
    <submittedName>
        <fullName evidence="2">Acyl-CoA reductase</fullName>
    </submittedName>
</protein>
<reference evidence="2 3" key="1">
    <citation type="submission" date="2016-02" db="EMBL/GenBank/DDBJ databases">
        <authorList>
            <person name="Wen L."/>
            <person name="He K."/>
            <person name="Yang H."/>
        </authorList>
    </citation>
    <scope>NUCLEOTIDE SEQUENCE [LARGE SCALE GENOMIC DNA]</scope>
    <source>
        <strain evidence="2 3">CZ1127</strain>
    </source>
</reference>
<accession>A0A1B1Y4T7</accession>
<evidence type="ECO:0000313" key="3">
    <source>
        <dbReference type="Proteomes" id="UP000092967"/>
    </source>
</evidence>
<organism evidence="2 3">
    <name type="scientific">Wenyingzhuangia fucanilytica</name>
    <dbReference type="NCBI Taxonomy" id="1790137"/>
    <lineage>
        <taxon>Bacteria</taxon>
        <taxon>Pseudomonadati</taxon>
        <taxon>Bacteroidota</taxon>
        <taxon>Flavobacteriia</taxon>
        <taxon>Flavobacteriales</taxon>
        <taxon>Flavobacteriaceae</taxon>
        <taxon>Wenyingzhuangia</taxon>
    </lineage>
</organism>
<dbReference type="OrthoDB" id="1522941at2"/>
<dbReference type="Pfam" id="PF05893">
    <property type="entry name" value="LuxC"/>
    <property type="match status" value="1"/>
</dbReference>
<evidence type="ECO:0000313" key="2">
    <source>
        <dbReference type="EMBL" id="ANW95763.1"/>
    </source>
</evidence>
<keyword evidence="3" id="KW-1185">Reference proteome</keyword>
<dbReference type="STRING" id="1790137.AXE80_05480"/>
<dbReference type="AlphaFoldDB" id="A0A1B1Y4T7"/>
<keyword evidence="1" id="KW-0521">NADP</keyword>
<proteinExistence type="predicted"/>
<dbReference type="GO" id="GO:0003995">
    <property type="term" value="F:acyl-CoA dehydrogenase activity"/>
    <property type="evidence" value="ECO:0007669"/>
    <property type="project" value="InterPro"/>
</dbReference>
<gene>
    <name evidence="2" type="ORF">AXE80_05480</name>
</gene>
<evidence type="ECO:0000256" key="1">
    <source>
        <dbReference type="ARBA" id="ARBA00022857"/>
    </source>
</evidence>